<evidence type="ECO:0000256" key="3">
    <source>
        <dbReference type="ARBA" id="ARBA00006958"/>
    </source>
</evidence>
<accession>A0A6P4C602</accession>
<dbReference type="GeneID" id="107469894"/>
<comment type="similarity">
    <text evidence="3">Belongs to the HARBI1 family.</text>
</comment>
<evidence type="ECO:0000256" key="6">
    <source>
        <dbReference type="ARBA" id="ARBA00022801"/>
    </source>
</evidence>
<organism evidence="9 10">
    <name type="scientific">Arachis duranensis</name>
    <name type="common">Wild peanut</name>
    <dbReference type="NCBI Taxonomy" id="130453"/>
    <lineage>
        <taxon>Eukaryota</taxon>
        <taxon>Viridiplantae</taxon>
        <taxon>Streptophyta</taxon>
        <taxon>Embryophyta</taxon>
        <taxon>Tracheophyta</taxon>
        <taxon>Spermatophyta</taxon>
        <taxon>Magnoliopsida</taxon>
        <taxon>eudicotyledons</taxon>
        <taxon>Gunneridae</taxon>
        <taxon>Pentapetalae</taxon>
        <taxon>rosids</taxon>
        <taxon>fabids</taxon>
        <taxon>Fabales</taxon>
        <taxon>Fabaceae</taxon>
        <taxon>Papilionoideae</taxon>
        <taxon>50 kb inversion clade</taxon>
        <taxon>dalbergioids sensu lato</taxon>
        <taxon>Dalbergieae</taxon>
        <taxon>Pterocarpus clade</taxon>
        <taxon>Arachis</taxon>
    </lineage>
</organism>
<dbReference type="GO" id="GO:0046872">
    <property type="term" value="F:metal ion binding"/>
    <property type="evidence" value="ECO:0007669"/>
    <property type="project" value="UniProtKB-KW"/>
</dbReference>
<comment type="subcellular location">
    <subcellularLocation>
        <location evidence="2">Nucleus</location>
    </subcellularLocation>
</comment>
<comment type="cofactor">
    <cofactor evidence="1">
        <name>a divalent metal cation</name>
        <dbReference type="ChEBI" id="CHEBI:60240"/>
    </cofactor>
</comment>
<dbReference type="Proteomes" id="UP000515211">
    <property type="component" value="Chromosome 10"/>
</dbReference>
<dbReference type="AlphaFoldDB" id="A0A6P4C602"/>
<dbReference type="KEGG" id="adu:107469894"/>
<keyword evidence="4" id="KW-0540">Nuclease</keyword>
<keyword evidence="9" id="KW-1185">Reference proteome</keyword>
<feature type="domain" description="DDE Tnp4" evidence="8">
    <location>
        <begin position="134"/>
        <end position="275"/>
    </location>
</feature>
<proteinExistence type="inferred from homology"/>
<keyword evidence="7" id="KW-0539">Nucleus</keyword>
<evidence type="ECO:0000256" key="4">
    <source>
        <dbReference type="ARBA" id="ARBA00022722"/>
    </source>
</evidence>
<evidence type="ECO:0000256" key="2">
    <source>
        <dbReference type="ARBA" id="ARBA00004123"/>
    </source>
</evidence>
<dbReference type="PANTHER" id="PTHR22930">
    <property type="match status" value="1"/>
</dbReference>
<protein>
    <submittedName>
        <fullName evidence="10">Protein ALP1-like</fullName>
    </submittedName>
</protein>
<name>A0A6P4C602_ARADU</name>
<reference evidence="9" key="1">
    <citation type="journal article" date="2016" name="Nat. Genet.">
        <title>The genome sequences of Arachis duranensis and Arachis ipaensis, the diploid ancestors of cultivated peanut.</title>
        <authorList>
            <person name="Bertioli D.J."/>
            <person name="Cannon S.B."/>
            <person name="Froenicke L."/>
            <person name="Huang G."/>
            <person name="Farmer A.D."/>
            <person name="Cannon E.K."/>
            <person name="Liu X."/>
            <person name="Gao D."/>
            <person name="Clevenger J."/>
            <person name="Dash S."/>
            <person name="Ren L."/>
            <person name="Moretzsohn M.C."/>
            <person name="Shirasawa K."/>
            <person name="Huang W."/>
            <person name="Vidigal B."/>
            <person name="Abernathy B."/>
            <person name="Chu Y."/>
            <person name="Niederhuth C.E."/>
            <person name="Umale P."/>
            <person name="Araujo A.C."/>
            <person name="Kozik A."/>
            <person name="Kim K.D."/>
            <person name="Burow M.D."/>
            <person name="Varshney R.K."/>
            <person name="Wang X."/>
            <person name="Zhang X."/>
            <person name="Barkley N."/>
            <person name="Guimaraes P.M."/>
            <person name="Isobe S."/>
            <person name="Guo B."/>
            <person name="Liao B."/>
            <person name="Stalker H.T."/>
            <person name="Schmitz R.J."/>
            <person name="Scheffler B.E."/>
            <person name="Leal-Bertioli S.C."/>
            <person name="Xun X."/>
            <person name="Jackson S.A."/>
            <person name="Michelmore R."/>
            <person name="Ozias-Akins P."/>
        </authorList>
    </citation>
    <scope>NUCLEOTIDE SEQUENCE [LARGE SCALE GENOMIC DNA]</scope>
    <source>
        <strain evidence="9">cv. V14167</strain>
    </source>
</reference>
<dbReference type="RefSeq" id="XP_015944768.1">
    <property type="nucleotide sequence ID" value="XM_016089282.1"/>
</dbReference>
<gene>
    <name evidence="10" type="primary">LOC107469894</name>
</gene>
<reference evidence="10" key="2">
    <citation type="submission" date="2025-08" db="UniProtKB">
        <authorList>
            <consortium name="RefSeq"/>
        </authorList>
    </citation>
    <scope>IDENTIFICATION</scope>
    <source>
        <tissue evidence="10">Whole plant</tissue>
    </source>
</reference>
<evidence type="ECO:0000313" key="9">
    <source>
        <dbReference type="Proteomes" id="UP000515211"/>
    </source>
</evidence>
<keyword evidence="6" id="KW-0378">Hydrolase</keyword>
<evidence type="ECO:0000256" key="1">
    <source>
        <dbReference type="ARBA" id="ARBA00001968"/>
    </source>
</evidence>
<evidence type="ECO:0000259" key="8">
    <source>
        <dbReference type="Pfam" id="PF13359"/>
    </source>
</evidence>
<dbReference type="PANTHER" id="PTHR22930:SF190">
    <property type="entry name" value="OS06G0164500 PROTEIN"/>
    <property type="match status" value="1"/>
</dbReference>
<dbReference type="Pfam" id="PF13359">
    <property type="entry name" value="DDE_Tnp_4"/>
    <property type="match status" value="1"/>
</dbReference>
<dbReference type="GO" id="GO:0005634">
    <property type="term" value="C:nucleus"/>
    <property type="evidence" value="ECO:0007669"/>
    <property type="project" value="UniProtKB-SubCell"/>
</dbReference>
<evidence type="ECO:0000313" key="10">
    <source>
        <dbReference type="RefSeq" id="XP_015944768.1"/>
    </source>
</evidence>
<sequence>MAVVVSSNSRSFDVEKEERGAEIGRDPLPLNLTAGSRLGIGLFRLAKGLDYPEISTRFGVPVSVAKFCVKQLCRVLCTDFRFWISFPNPNELGSVSQEFEGLTGLPHCCGVLHCTRFEVVSPPRDPPSPPSPVAAQLVVDSSCRILSVAAGFFGRKSNSRIVKSSSLFQDIEEGTLLNSPPVKAMNNGVEVDVKQYLVGGGEGYPLLPWLMVPFAAEEAATSSNEESFNVAIDVTKIPAIRTAASLRNWGVLDGPVLEEVKVAVAYIGACSILHNGLLMREDFSALAGEIEGYQLQQQRYREFCRLDLENDDSITEKALVIRSTLATMVKKNS</sequence>
<dbReference type="OrthoDB" id="2668416at2759"/>
<dbReference type="InterPro" id="IPR027806">
    <property type="entry name" value="HARBI1_dom"/>
</dbReference>
<evidence type="ECO:0000256" key="7">
    <source>
        <dbReference type="ARBA" id="ARBA00023242"/>
    </source>
</evidence>
<dbReference type="GO" id="GO:0004518">
    <property type="term" value="F:nuclease activity"/>
    <property type="evidence" value="ECO:0007669"/>
    <property type="project" value="UniProtKB-KW"/>
</dbReference>
<dbReference type="InterPro" id="IPR045249">
    <property type="entry name" value="HARBI1-like"/>
</dbReference>
<keyword evidence="5" id="KW-0479">Metal-binding</keyword>
<dbReference type="GO" id="GO:0016787">
    <property type="term" value="F:hydrolase activity"/>
    <property type="evidence" value="ECO:0007669"/>
    <property type="project" value="UniProtKB-KW"/>
</dbReference>
<evidence type="ECO:0000256" key="5">
    <source>
        <dbReference type="ARBA" id="ARBA00022723"/>
    </source>
</evidence>